<reference evidence="3" key="1">
    <citation type="journal article" date="2007" name="Nature">
        <title>The grapevine genome sequence suggests ancestral hexaploidization in major angiosperm phyla.</title>
        <authorList>
            <consortium name="The French-Italian Public Consortium for Grapevine Genome Characterization."/>
            <person name="Jaillon O."/>
            <person name="Aury J.-M."/>
            <person name="Noel B."/>
            <person name="Policriti A."/>
            <person name="Clepet C."/>
            <person name="Casagrande A."/>
            <person name="Choisne N."/>
            <person name="Aubourg S."/>
            <person name="Vitulo N."/>
            <person name="Jubin C."/>
            <person name="Vezzi A."/>
            <person name="Legeai F."/>
            <person name="Hugueney P."/>
            <person name="Dasilva C."/>
            <person name="Horner D."/>
            <person name="Mica E."/>
            <person name="Jublot D."/>
            <person name="Poulain J."/>
            <person name="Bruyere C."/>
            <person name="Billault A."/>
            <person name="Segurens B."/>
            <person name="Gouyvenoux M."/>
            <person name="Ugarte E."/>
            <person name="Cattonaro F."/>
            <person name="Anthouard V."/>
            <person name="Vico V."/>
            <person name="Del Fabbro C."/>
            <person name="Alaux M."/>
            <person name="Di Gaspero G."/>
            <person name="Dumas V."/>
            <person name="Felice N."/>
            <person name="Paillard S."/>
            <person name="Juman I."/>
            <person name="Moroldo M."/>
            <person name="Scalabrin S."/>
            <person name="Canaguier A."/>
            <person name="Le Clainche I."/>
            <person name="Malacrida G."/>
            <person name="Durand E."/>
            <person name="Pesole G."/>
            <person name="Laucou V."/>
            <person name="Chatelet P."/>
            <person name="Merdinoglu D."/>
            <person name="Delledonne M."/>
            <person name="Pezzotti M."/>
            <person name="Lecharny A."/>
            <person name="Scarpelli C."/>
            <person name="Artiguenave F."/>
            <person name="Pe M.E."/>
            <person name="Valle G."/>
            <person name="Morgante M."/>
            <person name="Caboche M."/>
            <person name="Adam-Blondon A.-F."/>
            <person name="Weissenbach J."/>
            <person name="Quetier F."/>
            <person name="Wincker P."/>
        </authorList>
    </citation>
    <scope>NUCLEOTIDE SEQUENCE [LARGE SCALE GENOMIC DNA]</scope>
    <source>
        <strain evidence="3">cv. Pinot noir / PN40024</strain>
    </source>
</reference>
<proteinExistence type="predicted"/>
<dbReference type="Proteomes" id="UP000009183">
    <property type="component" value="Chromosome 13"/>
</dbReference>
<dbReference type="PaxDb" id="29760-VIT_13s0064g00790.t01"/>
<feature type="transmembrane region" description="Helical" evidence="1">
    <location>
        <begin position="15"/>
        <end position="38"/>
    </location>
</feature>
<accession>D7T318</accession>
<keyword evidence="3" id="KW-1185">Reference proteome</keyword>
<dbReference type="InParanoid" id="D7T318"/>
<name>D7T318_VITVI</name>
<evidence type="ECO:0000256" key="1">
    <source>
        <dbReference type="SAM" id="Phobius"/>
    </source>
</evidence>
<dbReference type="EMBL" id="FN595509">
    <property type="protein sequence ID" value="CBI24899.3"/>
    <property type="molecule type" value="Genomic_DNA"/>
</dbReference>
<dbReference type="HOGENOM" id="CLU_2872187_0_0_1"/>
<keyword evidence="1" id="KW-1133">Transmembrane helix</keyword>
<sequence>MHKGRVPSFQFKCPIHSAFFLGGAYGMSQLAHIIVYIIQEKKLSYMLGLKARRINHFDKVHVLK</sequence>
<gene>
    <name evidence="2" type="ordered locus">VIT_13s0064g00790</name>
</gene>
<evidence type="ECO:0000313" key="2">
    <source>
        <dbReference type="EMBL" id="CBI24899.3"/>
    </source>
</evidence>
<organism evidence="2 3">
    <name type="scientific">Vitis vinifera</name>
    <name type="common">Grape</name>
    <dbReference type="NCBI Taxonomy" id="29760"/>
    <lineage>
        <taxon>Eukaryota</taxon>
        <taxon>Viridiplantae</taxon>
        <taxon>Streptophyta</taxon>
        <taxon>Embryophyta</taxon>
        <taxon>Tracheophyta</taxon>
        <taxon>Spermatophyta</taxon>
        <taxon>Magnoliopsida</taxon>
        <taxon>eudicotyledons</taxon>
        <taxon>Gunneridae</taxon>
        <taxon>Pentapetalae</taxon>
        <taxon>rosids</taxon>
        <taxon>Vitales</taxon>
        <taxon>Vitaceae</taxon>
        <taxon>Viteae</taxon>
        <taxon>Vitis</taxon>
    </lineage>
</organism>
<keyword evidence="1" id="KW-0812">Transmembrane</keyword>
<evidence type="ECO:0000313" key="3">
    <source>
        <dbReference type="Proteomes" id="UP000009183"/>
    </source>
</evidence>
<protein>
    <submittedName>
        <fullName evidence="2">Uncharacterized protein</fullName>
    </submittedName>
</protein>
<dbReference type="AlphaFoldDB" id="D7T318"/>
<keyword evidence="1" id="KW-0472">Membrane</keyword>